<dbReference type="InterPro" id="IPR013730">
    <property type="entry name" value="Fyv7/TAP26"/>
</dbReference>
<feature type="region of interest" description="Disordered" evidence="1">
    <location>
        <begin position="47"/>
        <end position="126"/>
    </location>
</feature>
<dbReference type="EMBL" id="PNBA02000007">
    <property type="protein sequence ID" value="KAG6417853.1"/>
    <property type="molecule type" value="Genomic_DNA"/>
</dbReference>
<dbReference type="PANTHER" id="PTHR15657:SF1">
    <property type="entry name" value="THYROID TRANSCRIPTION FACTOR 1-ASSOCIATED PROTEIN 26"/>
    <property type="match status" value="1"/>
</dbReference>
<keyword evidence="3" id="KW-1185">Reference proteome</keyword>
<protein>
    <recommendedName>
        <fullName evidence="4">rRNA-processing protein FYV7</fullName>
    </recommendedName>
</protein>
<evidence type="ECO:0008006" key="4">
    <source>
        <dbReference type="Google" id="ProtNLM"/>
    </source>
</evidence>
<evidence type="ECO:0000313" key="2">
    <source>
        <dbReference type="EMBL" id="KAG6417853.1"/>
    </source>
</evidence>
<evidence type="ECO:0000256" key="1">
    <source>
        <dbReference type="SAM" id="MobiDB-lite"/>
    </source>
</evidence>
<evidence type="ECO:0000313" key="3">
    <source>
        <dbReference type="Proteomes" id="UP000298416"/>
    </source>
</evidence>
<dbReference type="Proteomes" id="UP000298416">
    <property type="component" value="Unassembled WGS sequence"/>
</dbReference>
<organism evidence="2">
    <name type="scientific">Salvia splendens</name>
    <name type="common">Scarlet sage</name>
    <dbReference type="NCBI Taxonomy" id="180675"/>
    <lineage>
        <taxon>Eukaryota</taxon>
        <taxon>Viridiplantae</taxon>
        <taxon>Streptophyta</taxon>
        <taxon>Embryophyta</taxon>
        <taxon>Tracheophyta</taxon>
        <taxon>Spermatophyta</taxon>
        <taxon>Magnoliopsida</taxon>
        <taxon>eudicotyledons</taxon>
        <taxon>Gunneridae</taxon>
        <taxon>Pentapetalae</taxon>
        <taxon>asterids</taxon>
        <taxon>lamiids</taxon>
        <taxon>Lamiales</taxon>
        <taxon>Lamiaceae</taxon>
        <taxon>Nepetoideae</taxon>
        <taxon>Mentheae</taxon>
        <taxon>Salviinae</taxon>
        <taxon>Salvia</taxon>
        <taxon>Salvia subgen. Calosphace</taxon>
        <taxon>core Calosphace</taxon>
    </lineage>
</organism>
<dbReference type="PANTHER" id="PTHR15657">
    <property type="entry name" value="THYROID TRANSCRIPTION FACTOR 1-ASSOCIATED PROTEIN 26"/>
    <property type="match status" value="1"/>
</dbReference>
<reference evidence="2" key="1">
    <citation type="submission" date="2018-01" db="EMBL/GenBank/DDBJ databases">
        <authorList>
            <person name="Mao J.F."/>
        </authorList>
    </citation>
    <scope>NUCLEOTIDE SEQUENCE</scope>
    <source>
        <strain evidence="2">Huo1</strain>
        <tissue evidence="2">Leaf</tissue>
    </source>
</reference>
<comment type="caution">
    <text evidence="2">The sequence shown here is derived from an EMBL/GenBank/DDBJ whole genome shotgun (WGS) entry which is preliminary data.</text>
</comment>
<feature type="compositionally biased region" description="Polar residues" evidence="1">
    <location>
        <begin position="49"/>
        <end position="61"/>
    </location>
</feature>
<gene>
    <name evidence="2" type="ORF">SASPL_120048</name>
</gene>
<reference evidence="2" key="2">
    <citation type="submission" date="2020-08" db="EMBL/GenBank/DDBJ databases">
        <title>Plant Genome Project.</title>
        <authorList>
            <person name="Zhang R.-G."/>
        </authorList>
    </citation>
    <scope>NUCLEOTIDE SEQUENCE</scope>
    <source>
        <strain evidence="2">Huo1</strain>
        <tissue evidence="2">Leaf</tissue>
    </source>
</reference>
<accession>A0A8X8ZUW9</accession>
<name>A0A8X8ZUW9_SALSN</name>
<proteinExistence type="predicted"/>
<dbReference type="AlphaFoldDB" id="A0A8X8ZUW9"/>
<feature type="compositionally biased region" description="Basic and acidic residues" evidence="1">
    <location>
        <begin position="91"/>
        <end position="126"/>
    </location>
</feature>
<dbReference type="Pfam" id="PF08524">
    <property type="entry name" value="rRNA_processing"/>
    <property type="match status" value="1"/>
</dbReference>
<feature type="compositionally biased region" description="Basic residues" evidence="1">
    <location>
        <begin position="80"/>
        <end position="90"/>
    </location>
</feature>
<dbReference type="GO" id="GO:0005634">
    <property type="term" value="C:nucleus"/>
    <property type="evidence" value="ECO:0007669"/>
    <property type="project" value="TreeGrafter"/>
</dbReference>
<sequence length="162" mass="18996">MLLVVISFQILGYAAIMCKTVTYKQLASSAEKQREFYRNAKHVKKYKKSINQQGHRSNSFNARELLESEDVADGGDRASQKKMKYKKNARNLKELYEKKHDEQERGRMEKEAMMQAKKTEREAAEARRRALKEKIYKKTRSGQPVMKYKIERMLESIHGSTT</sequence>